<dbReference type="CDD" id="cd04730">
    <property type="entry name" value="NPD_like"/>
    <property type="match status" value="1"/>
</dbReference>
<evidence type="ECO:0000256" key="6">
    <source>
        <dbReference type="ARBA" id="ARBA00022741"/>
    </source>
</evidence>
<dbReference type="PANTHER" id="PTHR42747">
    <property type="entry name" value="NITRONATE MONOOXYGENASE-RELATED"/>
    <property type="match status" value="1"/>
</dbReference>
<dbReference type="Proteomes" id="UP000538566">
    <property type="component" value="Unassembled WGS sequence"/>
</dbReference>
<keyword evidence="7 13" id="KW-0560">Oxidoreductase</keyword>
<evidence type="ECO:0000256" key="2">
    <source>
        <dbReference type="ARBA" id="ARBA00009881"/>
    </source>
</evidence>
<dbReference type="AlphaFoldDB" id="A0A7W7ADX1"/>
<dbReference type="GO" id="GO:0009636">
    <property type="term" value="P:response to toxic substance"/>
    <property type="evidence" value="ECO:0007669"/>
    <property type="project" value="UniProtKB-KW"/>
</dbReference>
<evidence type="ECO:0000256" key="4">
    <source>
        <dbReference type="ARBA" id="ARBA00022630"/>
    </source>
</evidence>
<keyword evidence="5" id="KW-0288">FMN</keyword>
<dbReference type="PANTHER" id="PTHR42747:SF3">
    <property type="entry name" value="NITRONATE MONOOXYGENASE-RELATED"/>
    <property type="match status" value="1"/>
</dbReference>
<dbReference type="InterPro" id="IPR004136">
    <property type="entry name" value="NMO"/>
</dbReference>
<dbReference type="Pfam" id="PF03060">
    <property type="entry name" value="NMO"/>
    <property type="match status" value="1"/>
</dbReference>
<evidence type="ECO:0000256" key="12">
    <source>
        <dbReference type="SAM" id="SignalP"/>
    </source>
</evidence>
<protein>
    <recommendedName>
        <fullName evidence="11">Nitronate monooxygenase</fullName>
    </recommendedName>
    <alternativeName>
        <fullName evidence="9">Propionate 3-nitronate monooxygenase</fullName>
    </alternativeName>
</protein>
<comment type="similarity">
    <text evidence="2">Belongs to the nitronate monooxygenase family. NMO class I subfamily.</text>
</comment>
<dbReference type="GO" id="GO:0018580">
    <property type="term" value="F:nitronate monooxygenase activity"/>
    <property type="evidence" value="ECO:0007669"/>
    <property type="project" value="InterPro"/>
</dbReference>
<keyword evidence="4" id="KW-0285">Flavoprotein</keyword>
<keyword evidence="8 13" id="KW-0503">Monooxygenase</keyword>
<comment type="catalytic activity">
    <reaction evidence="10">
        <text>3 propionate 3-nitronate + 3 O2 + H2O = 3 3-oxopropanoate + 2 nitrate + nitrite + H2O2 + 3 H(+)</text>
        <dbReference type="Rhea" id="RHEA:57332"/>
        <dbReference type="ChEBI" id="CHEBI:15377"/>
        <dbReference type="ChEBI" id="CHEBI:15378"/>
        <dbReference type="ChEBI" id="CHEBI:15379"/>
        <dbReference type="ChEBI" id="CHEBI:16240"/>
        <dbReference type="ChEBI" id="CHEBI:16301"/>
        <dbReference type="ChEBI" id="CHEBI:17632"/>
        <dbReference type="ChEBI" id="CHEBI:33190"/>
        <dbReference type="ChEBI" id="CHEBI:136067"/>
    </reaction>
</comment>
<sequence length="348" mass="35810">MRLARTLGLRYPLVQAPMAGTSTPALAAAVCEAGALGSIAVGAVDAGAARAMIADLRGRTARPFNVNAFVHRKADRDAALERAWIAAMRPLFERFGAQPPEDLREIYRSLNDDPDMLEVLIEAAPAVVSFHFGLPLPKTVAALKARGSLLVASATSLAEAEAGVAAGMDAIVAQGFEAGGHRGVFDPDAPDARLGTLDLVRQLTGRIGLPVIAAGAIMDGEEIRAALDAGADAVQMGTAFVGCPESAADEGYRALLAEAAGTTLTAAISGRPARCLDNAFVAWAREATATIPGYPMTYDAGKALIAAAKAAGELGWGAHWAGTAFARARPMPAGELVEVLAREAGFDA</sequence>
<feature type="signal peptide" evidence="12">
    <location>
        <begin position="1"/>
        <end position="27"/>
    </location>
</feature>
<dbReference type="RefSeq" id="WP_144906575.1">
    <property type="nucleotide sequence ID" value="NZ_JACHOA010000007.1"/>
</dbReference>
<dbReference type="SUPFAM" id="SSF51412">
    <property type="entry name" value="Inosine monophosphate dehydrogenase (IMPDH)"/>
    <property type="match status" value="1"/>
</dbReference>
<reference evidence="13 14" key="1">
    <citation type="submission" date="2020-08" db="EMBL/GenBank/DDBJ databases">
        <title>Genomic Encyclopedia of Type Strains, Phase IV (KMG-IV): sequencing the most valuable type-strain genomes for metagenomic binning, comparative biology and taxonomic classification.</title>
        <authorList>
            <person name="Goeker M."/>
        </authorList>
    </citation>
    <scope>NUCLEOTIDE SEQUENCE [LARGE SCALE GENOMIC DNA]</scope>
    <source>
        <strain evidence="13 14">DSM 17507</strain>
    </source>
</reference>
<dbReference type="Gene3D" id="3.20.20.70">
    <property type="entry name" value="Aldolase class I"/>
    <property type="match status" value="1"/>
</dbReference>
<evidence type="ECO:0000313" key="13">
    <source>
        <dbReference type="EMBL" id="MBB4615202.1"/>
    </source>
</evidence>
<evidence type="ECO:0000256" key="3">
    <source>
        <dbReference type="ARBA" id="ARBA00022575"/>
    </source>
</evidence>
<evidence type="ECO:0000256" key="11">
    <source>
        <dbReference type="ARBA" id="ARBA00067136"/>
    </source>
</evidence>
<evidence type="ECO:0000256" key="1">
    <source>
        <dbReference type="ARBA" id="ARBA00001917"/>
    </source>
</evidence>
<evidence type="ECO:0000313" key="14">
    <source>
        <dbReference type="Proteomes" id="UP000538566"/>
    </source>
</evidence>
<evidence type="ECO:0000256" key="10">
    <source>
        <dbReference type="ARBA" id="ARBA00049401"/>
    </source>
</evidence>
<accession>A0A7W7ADX1</accession>
<keyword evidence="3" id="KW-0216">Detoxification</keyword>
<organism evidence="13 14">
    <name type="scientific">Novosphingobium taihuense</name>
    <dbReference type="NCBI Taxonomy" id="260085"/>
    <lineage>
        <taxon>Bacteria</taxon>
        <taxon>Pseudomonadati</taxon>
        <taxon>Pseudomonadota</taxon>
        <taxon>Alphaproteobacteria</taxon>
        <taxon>Sphingomonadales</taxon>
        <taxon>Sphingomonadaceae</taxon>
        <taxon>Novosphingobium</taxon>
    </lineage>
</organism>
<evidence type="ECO:0000256" key="8">
    <source>
        <dbReference type="ARBA" id="ARBA00023033"/>
    </source>
</evidence>
<evidence type="ECO:0000256" key="5">
    <source>
        <dbReference type="ARBA" id="ARBA00022643"/>
    </source>
</evidence>
<comment type="cofactor">
    <cofactor evidence="1">
        <name>FMN</name>
        <dbReference type="ChEBI" id="CHEBI:58210"/>
    </cofactor>
</comment>
<keyword evidence="6" id="KW-0547">Nucleotide-binding</keyword>
<keyword evidence="12" id="KW-0732">Signal</keyword>
<dbReference type="InterPro" id="IPR013785">
    <property type="entry name" value="Aldolase_TIM"/>
</dbReference>
<gene>
    <name evidence="13" type="ORF">GGR37_003492</name>
</gene>
<feature type="chain" id="PRO_5031482628" description="Nitronate monooxygenase" evidence="12">
    <location>
        <begin position="28"/>
        <end position="348"/>
    </location>
</feature>
<dbReference type="EMBL" id="JACHOA010000007">
    <property type="protein sequence ID" value="MBB4615202.1"/>
    <property type="molecule type" value="Genomic_DNA"/>
</dbReference>
<keyword evidence="14" id="KW-1185">Reference proteome</keyword>
<dbReference type="OrthoDB" id="9778912at2"/>
<name>A0A7W7ADX1_9SPHN</name>
<evidence type="ECO:0000256" key="7">
    <source>
        <dbReference type="ARBA" id="ARBA00023002"/>
    </source>
</evidence>
<evidence type="ECO:0000256" key="9">
    <source>
        <dbReference type="ARBA" id="ARBA00031155"/>
    </source>
</evidence>
<dbReference type="FunFam" id="3.20.20.70:FF:000154">
    <property type="entry name" value="Probable nitronate monooxygenase"/>
    <property type="match status" value="1"/>
</dbReference>
<dbReference type="GO" id="GO:0000166">
    <property type="term" value="F:nucleotide binding"/>
    <property type="evidence" value="ECO:0007669"/>
    <property type="project" value="UniProtKB-KW"/>
</dbReference>
<comment type="caution">
    <text evidence="13">The sequence shown here is derived from an EMBL/GenBank/DDBJ whole genome shotgun (WGS) entry which is preliminary data.</text>
</comment>
<proteinExistence type="inferred from homology"/>